<dbReference type="CDD" id="cd13707">
    <property type="entry name" value="PBP2_BvgS_D2"/>
    <property type="match status" value="1"/>
</dbReference>
<dbReference type="SMART" id="SM00388">
    <property type="entry name" value="HisKA"/>
    <property type="match status" value="1"/>
</dbReference>
<dbReference type="InterPro" id="IPR001789">
    <property type="entry name" value="Sig_transdc_resp-reg_receiver"/>
</dbReference>
<dbReference type="InterPro" id="IPR036097">
    <property type="entry name" value="HisK_dim/P_sf"/>
</dbReference>
<dbReference type="Gene3D" id="1.10.287.130">
    <property type="match status" value="1"/>
</dbReference>
<dbReference type="InterPro" id="IPR000014">
    <property type="entry name" value="PAS"/>
</dbReference>
<dbReference type="InterPro" id="IPR005467">
    <property type="entry name" value="His_kinase_dom"/>
</dbReference>
<keyword evidence="5" id="KW-0997">Cell inner membrane</keyword>
<feature type="signal peptide" evidence="19">
    <location>
        <begin position="1"/>
        <end position="21"/>
    </location>
</feature>
<dbReference type="PROSITE" id="PS50109">
    <property type="entry name" value="HIS_KIN"/>
    <property type="match status" value="1"/>
</dbReference>
<evidence type="ECO:0000256" key="18">
    <source>
        <dbReference type="SAM" id="Phobius"/>
    </source>
</evidence>
<dbReference type="Gene3D" id="1.20.120.160">
    <property type="entry name" value="HPT domain"/>
    <property type="match status" value="1"/>
</dbReference>
<keyword evidence="9 19" id="KW-0732">Signal</keyword>
<dbReference type="GO" id="GO:0016301">
    <property type="term" value="F:kinase activity"/>
    <property type="evidence" value="ECO:0007669"/>
    <property type="project" value="UniProtKB-KW"/>
</dbReference>
<dbReference type="InterPro" id="IPR011006">
    <property type="entry name" value="CheY-like_superfamily"/>
</dbReference>
<keyword evidence="7" id="KW-0808">Transferase</keyword>
<dbReference type="InterPro" id="IPR036641">
    <property type="entry name" value="HPT_dom_sf"/>
</dbReference>
<dbReference type="InterPro" id="IPR004358">
    <property type="entry name" value="Sig_transdc_His_kin-like_C"/>
</dbReference>
<comment type="caution">
    <text evidence="25">The sequence shown here is derived from an EMBL/GenBank/DDBJ whole genome shotgun (WGS) entry which is preliminary data.</text>
</comment>
<dbReference type="InterPro" id="IPR049871">
    <property type="entry name" value="BvgS-like_periplasmic2"/>
</dbReference>
<dbReference type="SMART" id="SM00062">
    <property type="entry name" value="PBPb"/>
    <property type="match status" value="2"/>
</dbReference>
<keyword evidence="11 25" id="KW-0418">Kinase</keyword>
<dbReference type="Pfam" id="PF00497">
    <property type="entry name" value="SBP_bac_3"/>
    <property type="match status" value="2"/>
</dbReference>
<keyword evidence="6 17" id="KW-0597">Phosphoprotein</keyword>
<dbReference type="CDD" id="cd13705">
    <property type="entry name" value="PBP2_BvgS_D1"/>
    <property type="match status" value="1"/>
</dbReference>
<evidence type="ECO:0000256" key="10">
    <source>
        <dbReference type="ARBA" id="ARBA00022741"/>
    </source>
</evidence>
<keyword evidence="15 18" id="KW-0472">Membrane</keyword>
<evidence type="ECO:0000259" key="21">
    <source>
        <dbReference type="PROSITE" id="PS50110"/>
    </source>
</evidence>
<dbReference type="Pfam" id="PF00512">
    <property type="entry name" value="HisKA"/>
    <property type="match status" value="1"/>
</dbReference>
<feature type="domain" description="PAS" evidence="22">
    <location>
        <begin position="570"/>
        <end position="643"/>
    </location>
</feature>
<keyword evidence="4" id="KW-1003">Cell membrane</keyword>
<dbReference type="PROSITE" id="PS50113">
    <property type="entry name" value="PAC"/>
    <property type="match status" value="1"/>
</dbReference>
<evidence type="ECO:0000259" key="22">
    <source>
        <dbReference type="PROSITE" id="PS50112"/>
    </source>
</evidence>
<dbReference type="SUPFAM" id="SSF47226">
    <property type="entry name" value="Histidine-containing phosphotransfer domain, HPT domain"/>
    <property type="match status" value="1"/>
</dbReference>
<keyword evidence="26" id="KW-1185">Reference proteome</keyword>
<name>A0A1I4EE56_9GAMM</name>
<organism evidence="25 26">
    <name type="scientific">Candidatus Pantoea symbiotica</name>
    <dbReference type="NCBI Taxonomy" id="1884370"/>
    <lineage>
        <taxon>Bacteria</taxon>
        <taxon>Pseudomonadati</taxon>
        <taxon>Pseudomonadota</taxon>
        <taxon>Gammaproteobacteria</taxon>
        <taxon>Enterobacterales</taxon>
        <taxon>Erwiniaceae</taxon>
        <taxon>Pantoea</taxon>
    </lineage>
</organism>
<dbReference type="InterPro" id="IPR000700">
    <property type="entry name" value="PAS-assoc_C"/>
</dbReference>
<keyword evidence="14" id="KW-0902">Two-component regulatory system</keyword>
<dbReference type="Pfam" id="PF02518">
    <property type="entry name" value="HATPase_c"/>
    <property type="match status" value="1"/>
</dbReference>
<feature type="transmembrane region" description="Helical" evidence="18">
    <location>
        <begin position="530"/>
        <end position="552"/>
    </location>
</feature>
<keyword evidence="12" id="KW-0067">ATP-binding</keyword>
<dbReference type="Gene3D" id="3.30.565.10">
    <property type="entry name" value="Histidine kinase-like ATPase, C-terminal domain"/>
    <property type="match status" value="1"/>
</dbReference>
<evidence type="ECO:0000256" key="19">
    <source>
        <dbReference type="SAM" id="SignalP"/>
    </source>
</evidence>
<dbReference type="InterPro" id="IPR036890">
    <property type="entry name" value="HATPase_C_sf"/>
</dbReference>
<evidence type="ECO:0000256" key="13">
    <source>
        <dbReference type="ARBA" id="ARBA00022989"/>
    </source>
</evidence>
<reference evidence="25 26" key="1">
    <citation type="submission" date="2016-10" db="EMBL/GenBank/DDBJ databases">
        <authorList>
            <person name="Varghese N."/>
            <person name="Submissions S."/>
        </authorList>
    </citation>
    <scope>NUCLEOTIDE SEQUENCE [LARGE SCALE GENOMIC DNA]</scope>
    <source>
        <strain evidence="25 26">YR512</strain>
    </source>
</reference>
<dbReference type="Gene3D" id="3.40.50.2300">
    <property type="match status" value="1"/>
</dbReference>
<feature type="modified residue" description="4-aspartylphosphate" evidence="17">
    <location>
        <position position="1010"/>
    </location>
</feature>
<evidence type="ECO:0000256" key="1">
    <source>
        <dbReference type="ARBA" id="ARBA00000085"/>
    </source>
</evidence>
<evidence type="ECO:0000259" key="20">
    <source>
        <dbReference type="PROSITE" id="PS50109"/>
    </source>
</evidence>
<evidence type="ECO:0000256" key="17">
    <source>
        <dbReference type="PROSITE-ProRule" id="PRU00169"/>
    </source>
</evidence>
<sequence>MRKLCCFLLIWLCAALIPVQAKEFHLLTRASFEGLKPLVLSAAERHLLHDKKQLVMGIFPSESPPYGMTNVRDEYEGLSADYAGLVAKQLGLTLRIEQFESLEQALNALESGKIDLVPSLTARQDESPLLFSDPYASEQPVLGMRVNDNVPLPGDLSNIDVAVVNTYLPLSLLRHAYPHANFRMYNNYQDALSAVSFGAARVYLGNSFSLSRNFLNNLRMVRFSQLPQKMISFALPAQATVLQALVNRAISNVPQEEKNELLRIWQPDMVGMNQSLNTPPFTDAERKWMVAHPVIKMVMFSQDKAAPMTIIDQSGALRGMVSDLITLVTLKTGLRFSFETVDTSQELVNRVNSADFDMFASLTPSAQREQQILFTRPYLRSTFALTTRVGNNDIHSLPDLRGKRLAMVANTSVENMVHARYPEIEIVPVQNITEMMAKVEKGQADAGVDILVMVDYQIKTHFQNKLKMVSAIGSSPAWVSFGVGRADPELRSILDKVLLSIPPVEIEELANRWRPSDLIVYDSFWQRYQAVLIASIIFFVLIMLMVIGWALYQRQIIRRKAELRRELNVQLAQLQVLVTSMPFPVSLRDKDGRLTYCNQRYLVETGVIYEEALGKTMREHPGLRTPEQAAFYHNQLIDVVKTGIPIVEDRRYDLWDNPDSSIGVTVYQWIQPFNDSDGNVVGVIAGWMDISEREALFAELREAKERAEDSSRAKSVFLSTMSHEIRTPMNAIIGMLDMALKKGRSGEQDLQALEVAYDSAESLVGLIGDILDISRIEGGQLEYHPEAVHPGKLIDNLMKVFQGLAIDKNITLTRHIPEEGLEQVLADPLRIKQVLSNLLSNAIKFTDQGGVSLTLSQQKDVAAGRVYLVIEVQDSGIGIDEKQQAALFKPFSQADNRRAGTGLGLYISRTICEKMGGTLTLSSEKGVGTCARATLMLPMAESQGLELEDQAEEGEKLPLRSVLVVDDNAANRMLLAKQLSWLGQHADLAADGHEALQMWQRGNYDVVITDCNMPGLNGYQLTEIIRESEEDLGREPIWIMGFTANAMHVVIKRCLEAGMNNCLFKPCSISSLAAALRAIGTEHSPADVNIPAMPESSEVDRQMEAAMRDLMVATLAEDLAQLDTLSLEQHRAEIADVVHRIAGSVRIAHQHLLADVCLQLEIACRDPQLQSEALQPRFSELVTRLEAYQDKLESAAVLSDIAEEE</sequence>
<dbReference type="PROSITE" id="PS50894">
    <property type="entry name" value="HPT"/>
    <property type="match status" value="1"/>
</dbReference>
<dbReference type="PRINTS" id="PR00344">
    <property type="entry name" value="BCTRLSENSOR"/>
</dbReference>
<comment type="subcellular location">
    <subcellularLocation>
        <location evidence="2">Cell inner membrane</location>
        <topology evidence="2">Multi-pass membrane protein</topology>
    </subcellularLocation>
</comment>
<proteinExistence type="predicted"/>
<dbReference type="SUPFAM" id="SSF55785">
    <property type="entry name" value="PYP-like sensor domain (PAS domain)"/>
    <property type="match status" value="1"/>
</dbReference>
<feature type="domain" description="Histidine kinase" evidence="20">
    <location>
        <begin position="720"/>
        <end position="939"/>
    </location>
</feature>
<keyword evidence="10" id="KW-0547">Nucleotide-binding</keyword>
<dbReference type="PANTHER" id="PTHR43047:SF72">
    <property type="entry name" value="OSMOSENSING HISTIDINE PROTEIN KINASE SLN1"/>
    <property type="match status" value="1"/>
</dbReference>
<keyword evidence="8 18" id="KW-0812">Transmembrane</keyword>
<dbReference type="Gene3D" id="3.40.190.10">
    <property type="entry name" value="Periplasmic binding protein-like II"/>
    <property type="match status" value="4"/>
</dbReference>
<evidence type="ECO:0000256" key="14">
    <source>
        <dbReference type="ARBA" id="ARBA00023012"/>
    </source>
</evidence>
<dbReference type="RefSeq" id="WP_091004348.1">
    <property type="nucleotide sequence ID" value="NZ_FOSD01000017.1"/>
</dbReference>
<dbReference type="CDD" id="cd00130">
    <property type="entry name" value="PAS"/>
    <property type="match status" value="1"/>
</dbReference>
<keyword evidence="13 18" id="KW-1133">Transmembrane helix</keyword>
<protein>
    <recommendedName>
        <fullName evidence="3">histidine kinase</fullName>
        <ecNumber evidence="3">2.7.13.3</ecNumber>
    </recommendedName>
</protein>
<dbReference type="CDD" id="cd00088">
    <property type="entry name" value="HPT"/>
    <property type="match status" value="1"/>
</dbReference>
<evidence type="ECO:0000256" key="3">
    <source>
        <dbReference type="ARBA" id="ARBA00012438"/>
    </source>
</evidence>
<evidence type="ECO:0000256" key="6">
    <source>
        <dbReference type="ARBA" id="ARBA00022553"/>
    </source>
</evidence>
<evidence type="ECO:0000313" key="25">
    <source>
        <dbReference type="EMBL" id="SFL03489.1"/>
    </source>
</evidence>
<dbReference type="SUPFAM" id="SSF52172">
    <property type="entry name" value="CheY-like"/>
    <property type="match status" value="1"/>
</dbReference>
<evidence type="ECO:0000256" key="12">
    <source>
        <dbReference type="ARBA" id="ARBA00022840"/>
    </source>
</evidence>
<evidence type="ECO:0000256" key="11">
    <source>
        <dbReference type="ARBA" id="ARBA00022777"/>
    </source>
</evidence>
<evidence type="ECO:0000256" key="16">
    <source>
        <dbReference type="PROSITE-ProRule" id="PRU00110"/>
    </source>
</evidence>
<evidence type="ECO:0000256" key="8">
    <source>
        <dbReference type="ARBA" id="ARBA00022692"/>
    </source>
</evidence>
<evidence type="ECO:0000256" key="4">
    <source>
        <dbReference type="ARBA" id="ARBA00022475"/>
    </source>
</evidence>
<dbReference type="InterPro" id="IPR001638">
    <property type="entry name" value="Solute-binding_3/MltF_N"/>
</dbReference>
<feature type="chain" id="PRO_5047080876" description="histidine kinase" evidence="19">
    <location>
        <begin position="22"/>
        <end position="1205"/>
    </location>
</feature>
<evidence type="ECO:0000256" key="15">
    <source>
        <dbReference type="ARBA" id="ARBA00023136"/>
    </source>
</evidence>
<dbReference type="PROSITE" id="PS50110">
    <property type="entry name" value="RESPONSE_REGULATORY"/>
    <property type="match status" value="1"/>
</dbReference>
<dbReference type="InterPro" id="IPR049870">
    <property type="entry name" value="BvgS-like_periplasmic1"/>
</dbReference>
<dbReference type="Pfam" id="PF00072">
    <property type="entry name" value="Response_reg"/>
    <property type="match status" value="1"/>
</dbReference>
<dbReference type="EMBL" id="FOSD01000017">
    <property type="protein sequence ID" value="SFL03489.1"/>
    <property type="molecule type" value="Genomic_DNA"/>
</dbReference>
<evidence type="ECO:0000256" key="2">
    <source>
        <dbReference type="ARBA" id="ARBA00004429"/>
    </source>
</evidence>
<dbReference type="CDD" id="cd17546">
    <property type="entry name" value="REC_hyHK_CKI1_RcsC-like"/>
    <property type="match status" value="1"/>
</dbReference>
<dbReference type="SMART" id="SM00387">
    <property type="entry name" value="HATPase_c"/>
    <property type="match status" value="1"/>
</dbReference>
<dbReference type="InterPro" id="IPR035965">
    <property type="entry name" value="PAS-like_dom_sf"/>
</dbReference>
<dbReference type="SUPFAM" id="SSF53850">
    <property type="entry name" value="Periplasmic binding protein-like II"/>
    <property type="match status" value="2"/>
</dbReference>
<evidence type="ECO:0000259" key="23">
    <source>
        <dbReference type="PROSITE" id="PS50113"/>
    </source>
</evidence>
<dbReference type="InterPro" id="IPR013656">
    <property type="entry name" value="PAS_4"/>
</dbReference>
<feature type="domain" description="HPt" evidence="24">
    <location>
        <begin position="1100"/>
        <end position="1195"/>
    </location>
</feature>
<gene>
    <name evidence="25" type="ORF">SAMN05518863_11725</name>
</gene>
<dbReference type="InterPro" id="IPR003661">
    <property type="entry name" value="HisK_dim/P_dom"/>
</dbReference>
<feature type="domain" description="Response regulatory" evidence="21">
    <location>
        <begin position="961"/>
        <end position="1080"/>
    </location>
</feature>
<comment type="catalytic activity">
    <reaction evidence="1">
        <text>ATP + protein L-histidine = ADP + protein N-phospho-L-histidine.</text>
        <dbReference type="EC" id="2.7.13.3"/>
    </reaction>
</comment>
<dbReference type="PROSITE" id="PS50112">
    <property type="entry name" value="PAS"/>
    <property type="match status" value="1"/>
</dbReference>
<evidence type="ECO:0000259" key="24">
    <source>
        <dbReference type="PROSITE" id="PS50894"/>
    </source>
</evidence>
<feature type="modified residue" description="Phosphohistidine" evidence="16">
    <location>
        <position position="1139"/>
    </location>
</feature>
<dbReference type="CDD" id="cd00082">
    <property type="entry name" value="HisKA"/>
    <property type="match status" value="1"/>
</dbReference>
<dbReference type="SUPFAM" id="SSF47384">
    <property type="entry name" value="Homodimeric domain of signal transducing histidine kinase"/>
    <property type="match status" value="1"/>
</dbReference>
<dbReference type="SUPFAM" id="SSF55874">
    <property type="entry name" value="ATPase domain of HSP90 chaperone/DNA topoisomerase II/histidine kinase"/>
    <property type="match status" value="1"/>
</dbReference>
<evidence type="ECO:0000256" key="9">
    <source>
        <dbReference type="ARBA" id="ARBA00022729"/>
    </source>
</evidence>
<dbReference type="SMART" id="SM00448">
    <property type="entry name" value="REC"/>
    <property type="match status" value="1"/>
</dbReference>
<feature type="domain" description="PAC" evidence="23">
    <location>
        <begin position="648"/>
        <end position="702"/>
    </location>
</feature>
<dbReference type="Proteomes" id="UP000198841">
    <property type="component" value="Unassembled WGS sequence"/>
</dbReference>
<evidence type="ECO:0000313" key="26">
    <source>
        <dbReference type="Proteomes" id="UP000198841"/>
    </source>
</evidence>
<dbReference type="InterPro" id="IPR008207">
    <property type="entry name" value="Sig_transdc_His_kin_Hpt_dom"/>
</dbReference>
<evidence type="ECO:0000256" key="5">
    <source>
        <dbReference type="ARBA" id="ARBA00022519"/>
    </source>
</evidence>
<dbReference type="CDD" id="cd16922">
    <property type="entry name" value="HATPase_EvgS-ArcB-TorS-like"/>
    <property type="match status" value="1"/>
</dbReference>
<dbReference type="InterPro" id="IPR003594">
    <property type="entry name" value="HATPase_dom"/>
</dbReference>
<dbReference type="Pfam" id="PF08448">
    <property type="entry name" value="PAS_4"/>
    <property type="match status" value="1"/>
</dbReference>
<accession>A0A1I4EE56</accession>
<dbReference type="EC" id="2.7.13.3" evidence="3"/>
<dbReference type="Gene3D" id="3.30.450.20">
    <property type="entry name" value="PAS domain"/>
    <property type="match status" value="1"/>
</dbReference>
<evidence type="ECO:0000256" key="7">
    <source>
        <dbReference type="ARBA" id="ARBA00022679"/>
    </source>
</evidence>
<dbReference type="PANTHER" id="PTHR43047">
    <property type="entry name" value="TWO-COMPONENT HISTIDINE PROTEIN KINASE"/>
    <property type="match status" value="1"/>
</dbReference>